<protein>
    <submittedName>
        <fullName evidence="5">Flavin reductase domain-containing protein</fullName>
    </submittedName>
</protein>
<dbReference type="GO" id="GO:0010181">
    <property type="term" value="F:FMN binding"/>
    <property type="evidence" value="ECO:0007669"/>
    <property type="project" value="InterPro"/>
</dbReference>
<dbReference type="Proteomes" id="UP000054903">
    <property type="component" value="Unassembled WGS sequence"/>
</dbReference>
<dbReference type="SMART" id="SM00903">
    <property type="entry name" value="Flavin_Reduct"/>
    <property type="match status" value="1"/>
</dbReference>
<feature type="domain" description="Flavin reductase like" evidence="4">
    <location>
        <begin position="81"/>
        <end position="228"/>
    </location>
</feature>
<comment type="similarity">
    <text evidence="1">Belongs to the non-flavoprotein flavin reductase family.</text>
</comment>
<evidence type="ECO:0000256" key="3">
    <source>
        <dbReference type="SAM" id="MobiDB-lite"/>
    </source>
</evidence>
<dbReference type="EMBL" id="FCNX02000011">
    <property type="protein sequence ID" value="SAK83555.1"/>
    <property type="molecule type" value="Genomic_DNA"/>
</dbReference>
<keyword evidence="6" id="KW-1185">Reference proteome</keyword>
<sequence>MKTTNERGRKGSAIDRGRADLSTAVPFRCRDADGPRPSGQGGQTRKWHRRARLLAMSGVDIGRRTDQGWSAMRDNNMADLFRGLTAGVYVIGVAQGEFRNAFTASSVMLVSFRPLLVAISVNPTHASYPILDGGGVFTINVLKAEQLNAAEHFGTQSGRTVDKLSATPWRAGRTGAPLLIDALAHIECQVVMDIEAGDHRLVVGRVVDGAVLAADASPLLYASTGDLDQSAELYAKEFCQLK</sequence>
<evidence type="ECO:0000313" key="6">
    <source>
        <dbReference type="Proteomes" id="UP000054903"/>
    </source>
</evidence>
<dbReference type="AlphaFoldDB" id="A0A158CMG9"/>
<accession>A0A158CMG9</accession>
<reference evidence="5" key="1">
    <citation type="submission" date="2016-01" db="EMBL/GenBank/DDBJ databases">
        <authorList>
            <person name="Peeters C."/>
        </authorList>
    </citation>
    <scope>NUCLEOTIDE SEQUENCE</scope>
    <source>
        <strain evidence="5">LMG 29320</strain>
    </source>
</reference>
<feature type="region of interest" description="Disordered" evidence="3">
    <location>
        <begin position="28"/>
        <end position="47"/>
    </location>
</feature>
<name>A0A158CMG9_9BURK</name>
<dbReference type="Pfam" id="PF01613">
    <property type="entry name" value="Flavin_Reduct"/>
    <property type="match status" value="1"/>
</dbReference>
<keyword evidence="2" id="KW-0560">Oxidoreductase</keyword>
<dbReference type="InterPro" id="IPR050268">
    <property type="entry name" value="NADH-dep_flavin_reductase"/>
</dbReference>
<dbReference type="STRING" id="1777138.AWB77_04298"/>
<evidence type="ECO:0000256" key="1">
    <source>
        <dbReference type="ARBA" id="ARBA00008898"/>
    </source>
</evidence>
<comment type="caution">
    <text evidence="5">The sequence shown here is derived from an EMBL/GenBank/DDBJ whole genome shotgun (WGS) entry which is preliminary data.</text>
</comment>
<evidence type="ECO:0000313" key="5">
    <source>
        <dbReference type="EMBL" id="SAK83555.1"/>
    </source>
</evidence>
<dbReference type="InterPro" id="IPR012349">
    <property type="entry name" value="Split_barrel_FMN-bd"/>
</dbReference>
<dbReference type="GO" id="GO:0042602">
    <property type="term" value="F:riboflavin reductase (NADPH) activity"/>
    <property type="evidence" value="ECO:0007669"/>
    <property type="project" value="TreeGrafter"/>
</dbReference>
<evidence type="ECO:0000256" key="2">
    <source>
        <dbReference type="ARBA" id="ARBA00023002"/>
    </source>
</evidence>
<gene>
    <name evidence="5" type="ORF">AWB77_04298</name>
</gene>
<dbReference type="SUPFAM" id="SSF50475">
    <property type="entry name" value="FMN-binding split barrel"/>
    <property type="match status" value="1"/>
</dbReference>
<proteinExistence type="inferred from homology"/>
<organism evidence="5 6">
    <name type="scientific">Caballeronia fortuita</name>
    <dbReference type="NCBI Taxonomy" id="1777138"/>
    <lineage>
        <taxon>Bacteria</taxon>
        <taxon>Pseudomonadati</taxon>
        <taxon>Pseudomonadota</taxon>
        <taxon>Betaproteobacteria</taxon>
        <taxon>Burkholderiales</taxon>
        <taxon>Burkholderiaceae</taxon>
        <taxon>Caballeronia</taxon>
    </lineage>
</organism>
<evidence type="ECO:0000259" key="4">
    <source>
        <dbReference type="SMART" id="SM00903"/>
    </source>
</evidence>
<dbReference type="PANTHER" id="PTHR30466:SF11">
    <property type="entry name" value="FLAVIN-DEPENDENT MONOOXYGENASE, REDUCTASE SUBUNIT HSAB"/>
    <property type="match status" value="1"/>
</dbReference>
<dbReference type="InterPro" id="IPR002563">
    <property type="entry name" value="Flavin_Rdtase-like_dom"/>
</dbReference>
<dbReference type="PANTHER" id="PTHR30466">
    <property type="entry name" value="FLAVIN REDUCTASE"/>
    <property type="match status" value="1"/>
</dbReference>
<dbReference type="Gene3D" id="2.30.110.10">
    <property type="entry name" value="Electron Transport, Fmn-binding Protein, Chain A"/>
    <property type="match status" value="1"/>
</dbReference>